<reference evidence="1" key="1">
    <citation type="submission" date="2020-07" db="EMBL/GenBank/DDBJ databases">
        <title>Huge and variable diversity of episymbiotic CPR bacteria and DPANN archaea in groundwater ecosystems.</title>
        <authorList>
            <person name="He C.Y."/>
            <person name="Keren R."/>
            <person name="Whittaker M."/>
            <person name="Farag I.F."/>
            <person name="Doudna J."/>
            <person name="Cate J.H.D."/>
            <person name="Banfield J.F."/>
        </authorList>
    </citation>
    <scope>NUCLEOTIDE SEQUENCE</scope>
    <source>
        <strain evidence="1">NC_groundwater_1520_Pr4_B-0.1um_53_5</strain>
    </source>
</reference>
<gene>
    <name evidence="1" type="ORF">HY768_02755</name>
</gene>
<dbReference type="InterPro" id="IPR029058">
    <property type="entry name" value="AB_hydrolase_fold"/>
</dbReference>
<sequence length="285" mass="31331">MNKIAIAVIHGIGEQKPDFADEMTIGLREQFVKQDKKRLSGAELCIKPVYWAPLLQKAEDNLWRAMLKGGTLDFISLRRFMINFAADAIAYQPAGSDREVYDQVHGVFAQSLRGLAEEAGEKAPLCIIAHSLGTVIASNYIYDLQAAPKKKLIPETVKSVAGATPIEKGETLCLFYTLGSPIAIWSLRYADFGVPVAAPDPRLAKHYPNIAGEWVNFYDRDDVIGYPLKNLNSLYNRAVKQDVEINAGGFLSSWNPLSHLGYLTDGDALKPMAQGLYKAWAGANG</sequence>
<dbReference type="SUPFAM" id="SSF53474">
    <property type="entry name" value="alpha/beta-Hydrolases"/>
    <property type="match status" value="1"/>
</dbReference>
<evidence type="ECO:0000313" key="2">
    <source>
        <dbReference type="Proteomes" id="UP000736328"/>
    </source>
</evidence>
<evidence type="ECO:0000313" key="1">
    <source>
        <dbReference type="EMBL" id="MBI4726139.1"/>
    </source>
</evidence>
<proteinExistence type="predicted"/>
<comment type="caution">
    <text evidence="1">The sequence shown here is derived from an EMBL/GenBank/DDBJ whole genome shotgun (WGS) entry which is preliminary data.</text>
</comment>
<dbReference type="Proteomes" id="UP000736328">
    <property type="component" value="Unassembled WGS sequence"/>
</dbReference>
<accession>A0A933MIZ4</accession>
<evidence type="ECO:0008006" key="3">
    <source>
        <dbReference type="Google" id="ProtNLM"/>
    </source>
</evidence>
<dbReference type="AlphaFoldDB" id="A0A933MIZ4"/>
<protein>
    <recommendedName>
        <fullName evidence="3">Chemotaxis protein</fullName>
    </recommendedName>
</protein>
<dbReference type="EMBL" id="JACQXR010000034">
    <property type="protein sequence ID" value="MBI4726139.1"/>
    <property type="molecule type" value="Genomic_DNA"/>
</dbReference>
<organism evidence="1 2">
    <name type="scientific">candidate division TA06 bacterium</name>
    <dbReference type="NCBI Taxonomy" id="2250710"/>
    <lineage>
        <taxon>Bacteria</taxon>
        <taxon>Bacteria division TA06</taxon>
    </lineage>
</organism>
<name>A0A933MIZ4_UNCT6</name>